<feature type="transmembrane region" description="Helical" evidence="1">
    <location>
        <begin position="146"/>
        <end position="165"/>
    </location>
</feature>
<dbReference type="PANTHER" id="PTHR43483:SF3">
    <property type="entry name" value="MEMBRANE TRANSPORTER PROTEIN HI_0806-RELATED"/>
    <property type="match status" value="1"/>
</dbReference>
<keyword evidence="1" id="KW-1133">Transmembrane helix</keyword>
<name>A0ABX6T777_9SPHN</name>
<reference evidence="2 3" key="1">
    <citation type="submission" date="2020-08" db="EMBL/GenBank/DDBJ databases">
        <title>Genome sequence of Sphingomonas sediminicola KACC 15039T.</title>
        <authorList>
            <person name="Hyun D.-W."/>
            <person name="Bae J.-W."/>
        </authorList>
    </citation>
    <scope>NUCLEOTIDE SEQUENCE [LARGE SCALE GENOMIC DNA]</scope>
    <source>
        <strain evidence="2 3">KACC 15039</strain>
    </source>
</reference>
<feature type="transmembrane region" description="Helical" evidence="1">
    <location>
        <begin position="55"/>
        <end position="77"/>
    </location>
</feature>
<dbReference type="PANTHER" id="PTHR43483">
    <property type="entry name" value="MEMBRANE TRANSPORTER PROTEIN HI_0806-RELATED"/>
    <property type="match status" value="1"/>
</dbReference>
<protein>
    <recommendedName>
        <fullName evidence="4">Membrane transporter protein</fullName>
    </recommendedName>
</protein>
<evidence type="ECO:0000256" key="1">
    <source>
        <dbReference type="SAM" id="Phobius"/>
    </source>
</evidence>
<proteinExistence type="predicted"/>
<organism evidence="2 3">
    <name type="scientific">Sphingomonas sediminicola</name>
    <dbReference type="NCBI Taxonomy" id="386874"/>
    <lineage>
        <taxon>Bacteria</taxon>
        <taxon>Pseudomonadati</taxon>
        <taxon>Pseudomonadota</taxon>
        <taxon>Alphaproteobacteria</taxon>
        <taxon>Sphingomonadales</taxon>
        <taxon>Sphingomonadaceae</taxon>
        <taxon>Sphingomonas</taxon>
    </lineage>
</organism>
<keyword evidence="1" id="KW-0812">Transmembrane</keyword>
<dbReference type="Proteomes" id="UP000516105">
    <property type="component" value="Chromosome"/>
</dbReference>
<sequence>MLRSAITDRTVPSLEATALGAITNFFDTLGIGSFAPTMAWFKFRNLVPDRIIPSTMLVGHSLPSILQAFIFLILLGLLVDPVLIVGCGVALMLGGLIGAPLVARAKVWLIQVIVAVALVIAAALYTMSNLNLMPAGGTASSLPVNLTVVAIFANFGLGILLNFGIGHYAPAWSCLA</sequence>
<dbReference type="EMBL" id="CP060782">
    <property type="protein sequence ID" value="QNP45709.1"/>
    <property type="molecule type" value="Genomic_DNA"/>
</dbReference>
<gene>
    <name evidence="2" type="ORF">H9L14_14520</name>
</gene>
<dbReference type="RefSeq" id="WP_187708662.1">
    <property type="nucleotide sequence ID" value="NZ_CP060782.1"/>
</dbReference>
<keyword evidence="3" id="KW-1185">Reference proteome</keyword>
<evidence type="ECO:0008006" key="4">
    <source>
        <dbReference type="Google" id="ProtNLM"/>
    </source>
</evidence>
<evidence type="ECO:0000313" key="3">
    <source>
        <dbReference type="Proteomes" id="UP000516105"/>
    </source>
</evidence>
<keyword evidence="1" id="KW-0472">Membrane</keyword>
<evidence type="ECO:0000313" key="2">
    <source>
        <dbReference type="EMBL" id="QNP45709.1"/>
    </source>
</evidence>
<accession>A0ABX6T777</accession>
<feature type="transmembrane region" description="Helical" evidence="1">
    <location>
        <begin position="107"/>
        <end position="126"/>
    </location>
</feature>
<feature type="transmembrane region" description="Helical" evidence="1">
    <location>
        <begin position="83"/>
        <end position="102"/>
    </location>
</feature>